<protein>
    <submittedName>
        <fullName evidence="1">Uncharacterized protein</fullName>
    </submittedName>
</protein>
<sequence>MCEVEREAESYAYSHVMCPMANGDTRKWPDYQHPRDHGTIGLMLLGQRGCLQDTRKTTHSLRHSTPSTACHFRISLQ</sequence>
<reference evidence="1 2" key="1">
    <citation type="journal article" date="2016" name="Mol. Biol. Evol.">
        <title>Comparative Genomics of Early-Diverging Mushroom-Forming Fungi Provides Insights into the Origins of Lignocellulose Decay Capabilities.</title>
        <authorList>
            <person name="Nagy L.G."/>
            <person name="Riley R."/>
            <person name="Tritt A."/>
            <person name="Adam C."/>
            <person name="Daum C."/>
            <person name="Floudas D."/>
            <person name="Sun H."/>
            <person name="Yadav J.S."/>
            <person name="Pangilinan J."/>
            <person name="Larsson K.H."/>
            <person name="Matsuura K."/>
            <person name="Barry K."/>
            <person name="Labutti K."/>
            <person name="Kuo R."/>
            <person name="Ohm R.A."/>
            <person name="Bhattacharya S.S."/>
            <person name="Shirouzu T."/>
            <person name="Yoshinaga Y."/>
            <person name="Martin F.M."/>
            <person name="Grigoriev I.V."/>
            <person name="Hibbett D.S."/>
        </authorList>
    </citation>
    <scope>NUCLEOTIDE SEQUENCE [LARGE SCALE GENOMIC DNA]</scope>
    <source>
        <strain evidence="1 2">CBS 109695</strain>
    </source>
</reference>
<evidence type="ECO:0000313" key="1">
    <source>
        <dbReference type="EMBL" id="KZP19328.1"/>
    </source>
</evidence>
<gene>
    <name evidence="1" type="ORF">FIBSPDRAFT_569104</name>
</gene>
<accession>A0A166HWX9</accession>
<name>A0A166HWX9_9AGAM</name>
<organism evidence="1 2">
    <name type="scientific">Athelia psychrophila</name>
    <dbReference type="NCBI Taxonomy" id="1759441"/>
    <lineage>
        <taxon>Eukaryota</taxon>
        <taxon>Fungi</taxon>
        <taxon>Dikarya</taxon>
        <taxon>Basidiomycota</taxon>
        <taxon>Agaricomycotina</taxon>
        <taxon>Agaricomycetes</taxon>
        <taxon>Agaricomycetidae</taxon>
        <taxon>Atheliales</taxon>
        <taxon>Atheliaceae</taxon>
        <taxon>Athelia</taxon>
    </lineage>
</organism>
<dbReference type="EMBL" id="KV417565">
    <property type="protein sequence ID" value="KZP19328.1"/>
    <property type="molecule type" value="Genomic_DNA"/>
</dbReference>
<dbReference type="Proteomes" id="UP000076532">
    <property type="component" value="Unassembled WGS sequence"/>
</dbReference>
<keyword evidence="2" id="KW-1185">Reference proteome</keyword>
<dbReference type="AlphaFoldDB" id="A0A166HWX9"/>
<evidence type="ECO:0000313" key="2">
    <source>
        <dbReference type="Proteomes" id="UP000076532"/>
    </source>
</evidence>
<proteinExistence type="predicted"/>